<reference evidence="2" key="1">
    <citation type="journal article" date="2023" name="Front. Mar. Sci.">
        <title>A new Merluccius polli reference genome to investigate the effects of global change in West African waters.</title>
        <authorList>
            <person name="Mateo J.L."/>
            <person name="Blanco-Fernandez C."/>
            <person name="Garcia-Vazquez E."/>
            <person name="Machado-Schiaffino G."/>
        </authorList>
    </citation>
    <scope>NUCLEOTIDE SEQUENCE</scope>
    <source>
        <strain evidence="2">C29</strain>
        <tissue evidence="2">Fin</tissue>
    </source>
</reference>
<evidence type="ECO:0000256" key="1">
    <source>
        <dbReference type="ARBA" id="ARBA00009024"/>
    </source>
</evidence>
<sequence length="336" mass="36629">MPTAAVTTVVTDAFAMPTAECTPATGVSTMPTAVTTVVTGFPAQTGRWSTELCDCCLDMDICCLGFWCLPCLQCKVAGDFGMCCMLPMLDYFFCIVTCLLRPMMRAQYGIYGTCCGDCCEVFWCCPCVWCQMGREVKIRKVPASTPVVTTQVISMLPGILCKVAGDFGWCCMMPVLDCFCLAVSCALRPAMRQRYGIPGTCCGDCCEVIWCYPCVWCQMAREVGFRKVPASTPVVTTQVISILPGILCKVAGDFGWCCMMPVLDVFCCAVSCTLRPAMRQRYGIPVRGTGAVGTCCRDCSEVFWLYPCVWCQMAREVGIRKVPASTPVVTTQVASM</sequence>
<dbReference type="NCBIfam" id="TIGR01571">
    <property type="entry name" value="A_thal_Cys_rich"/>
    <property type="match status" value="2"/>
</dbReference>
<dbReference type="PANTHER" id="PTHR15907">
    <property type="entry name" value="DUF614 FAMILY PROTEIN-RELATED"/>
    <property type="match status" value="1"/>
</dbReference>
<evidence type="ECO:0000313" key="3">
    <source>
        <dbReference type="Proteomes" id="UP001174136"/>
    </source>
</evidence>
<organism evidence="2 3">
    <name type="scientific">Merluccius polli</name>
    <name type="common">Benguela hake</name>
    <name type="synonym">Merluccius cadenati</name>
    <dbReference type="NCBI Taxonomy" id="89951"/>
    <lineage>
        <taxon>Eukaryota</taxon>
        <taxon>Metazoa</taxon>
        <taxon>Chordata</taxon>
        <taxon>Craniata</taxon>
        <taxon>Vertebrata</taxon>
        <taxon>Euteleostomi</taxon>
        <taxon>Actinopterygii</taxon>
        <taxon>Neopterygii</taxon>
        <taxon>Teleostei</taxon>
        <taxon>Neoteleostei</taxon>
        <taxon>Acanthomorphata</taxon>
        <taxon>Zeiogadaria</taxon>
        <taxon>Gadariae</taxon>
        <taxon>Gadiformes</taxon>
        <taxon>Gadoidei</taxon>
        <taxon>Merlucciidae</taxon>
        <taxon>Merluccius</taxon>
    </lineage>
</organism>
<comment type="similarity">
    <text evidence="1">Belongs to the cornifelin family.</text>
</comment>
<keyword evidence="3" id="KW-1185">Reference proteome</keyword>
<comment type="caution">
    <text evidence="2">The sequence shown here is derived from an EMBL/GenBank/DDBJ whole genome shotgun (WGS) entry which is preliminary data.</text>
</comment>
<name>A0AA47NMC4_MERPO</name>
<dbReference type="Pfam" id="PF04749">
    <property type="entry name" value="PLAC8"/>
    <property type="match status" value="3"/>
</dbReference>
<proteinExistence type="inferred from homology"/>
<dbReference type="AlphaFoldDB" id="A0AA47NMC4"/>
<evidence type="ECO:0000313" key="2">
    <source>
        <dbReference type="EMBL" id="KAK0130805.1"/>
    </source>
</evidence>
<dbReference type="EMBL" id="JAOPHQ010006623">
    <property type="protein sequence ID" value="KAK0130805.1"/>
    <property type="molecule type" value="Genomic_DNA"/>
</dbReference>
<dbReference type="Proteomes" id="UP001174136">
    <property type="component" value="Unassembled WGS sequence"/>
</dbReference>
<gene>
    <name evidence="2" type="primary">CNFN_1</name>
    <name evidence="2" type="ORF">N1851_034532</name>
</gene>
<accession>A0AA47NMC4</accession>
<protein>
    <submittedName>
        <fullName evidence="2">Cornifelin</fullName>
    </submittedName>
</protein>
<dbReference type="InterPro" id="IPR006461">
    <property type="entry name" value="PLAC_motif_containing"/>
</dbReference>